<dbReference type="KEGG" id="aaa:Acav_2780"/>
<dbReference type="Pfam" id="PF12729">
    <property type="entry name" value="4HB_MCP_1"/>
    <property type="match status" value="1"/>
</dbReference>
<keyword evidence="2" id="KW-0488">Methylation</keyword>
<evidence type="ECO:0000259" key="6">
    <source>
        <dbReference type="PROSITE" id="PS50111"/>
    </source>
</evidence>
<feature type="domain" description="Methyl-accepting transducer" evidence="6">
    <location>
        <begin position="277"/>
        <end position="506"/>
    </location>
</feature>
<dbReference type="InterPro" id="IPR004090">
    <property type="entry name" value="Chemotax_Me-accpt_rcpt"/>
</dbReference>
<evidence type="ECO:0000313" key="8">
    <source>
        <dbReference type="Proteomes" id="UP000002482"/>
    </source>
</evidence>
<dbReference type="EMBL" id="CP002521">
    <property type="protein sequence ID" value="ADX46689.1"/>
    <property type="molecule type" value="Genomic_DNA"/>
</dbReference>
<dbReference type="PROSITE" id="PS50111">
    <property type="entry name" value="CHEMOTAXIS_TRANSDUC_2"/>
    <property type="match status" value="1"/>
</dbReference>
<dbReference type="InterPro" id="IPR047347">
    <property type="entry name" value="YvaQ-like_sensor"/>
</dbReference>
<dbReference type="AlphaFoldDB" id="F0Q3A5"/>
<dbReference type="CDD" id="cd11386">
    <property type="entry name" value="MCP_signal"/>
    <property type="match status" value="1"/>
</dbReference>
<dbReference type="RefSeq" id="WP_013595183.1">
    <property type="nucleotide sequence ID" value="NC_015138.1"/>
</dbReference>
<dbReference type="FunFam" id="1.10.287.950:FF:000001">
    <property type="entry name" value="Methyl-accepting chemotaxis sensory transducer"/>
    <property type="match status" value="1"/>
</dbReference>
<keyword evidence="5" id="KW-1133">Transmembrane helix</keyword>
<dbReference type="GeneID" id="34238964"/>
<evidence type="ECO:0000313" key="7">
    <source>
        <dbReference type="EMBL" id="ADX46689.1"/>
    </source>
</evidence>
<dbReference type="Gene3D" id="1.10.287.950">
    <property type="entry name" value="Methyl-accepting chemotaxis protein"/>
    <property type="match status" value="1"/>
</dbReference>
<keyword evidence="4" id="KW-0807">Transducer</keyword>
<dbReference type="SMART" id="SM00283">
    <property type="entry name" value="MA"/>
    <property type="match status" value="1"/>
</dbReference>
<evidence type="ECO:0000256" key="5">
    <source>
        <dbReference type="SAM" id="Phobius"/>
    </source>
</evidence>
<dbReference type="InterPro" id="IPR024478">
    <property type="entry name" value="HlyB_4HB_MCP"/>
</dbReference>
<dbReference type="OrthoDB" id="5441488at2"/>
<dbReference type="Pfam" id="PF00015">
    <property type="entry name" value="MCPsignal"/>
    <property type="match status" value="1"/>
</dbReference>
<dbReference type="PANTHER" id="PTHR43531">
    <property type="entry name" value="PROTEIN ICFG"/>
    <property type="match status" value="1"/>
</dbReference>
<dbReference type="InterPro" id="IPR004089">
    <property type="entry name" value="MCPsignal_dom"/>
</dbReference>
<evidence type="ECO:0000256" key="4">
    <source>
        <dbReference type="PROSITE-ProRule" id="PRU00284"/>
    </source>
</evidence>
<keyword evidence="5" id="KW-0472">Membrane</keyword>
<keyword evidence="5" id="KW-0812">Transmembrane</keyword>
<feature type="transmembrane region" description="Helical" evidence="5">
    <location>
        <begin position="12"/>
        <end position="31"/>
    </location>
</feature>
<dbReference type="GO" id="GO:0005886">
    <property type="term" value="C:plasma membrane"/>
    <property type="evidence" value="ECO:0007669"/>
    <property type="project" value="TreeGrafter"/>
</dbReference>
<dbReference type="SUPFAM" id="SSF58104">
    <property type="entry name" value="Methyl-accepting chemotaxis protein (MCP) signaling domain"/>
    <property type="match status" value="1"/>
</dbReference>
<dbReference type="GO" id="GO:0004888">
    <property type="term" value="F:transmembrane signaling receptor activity"/>
    <property type="evidence" value="ECO:0007669"/>
    <property type="project" value="InterPro"/>
</dbReference>
<dbReference type="GO" id="GO:0007165">
    <property type="term" value="P:signal transduction"/>
    <property type="evidence" value="ECO:0007669"/>
    <property type="project" value="UniProtKB-KW"/>
</dbReference>
<evidence type="ECO:0000256" key="3">
    <source>
        <dbReference type="ARBA" id="ARBA00029447"/>
    </source>
</evidence>
<comment type="similarity">
    <text evidence="3">Belongs to the methyl-accepting chemotaxis (MCP) protein family.</text>
</comment>
<dbReference type="CDD" id="cd19411">
    <property type="entry name" value="MCP2201-like_sensor"/>
    <property type="match status" value="1"/>
</dbReference>
<keyword evidence="8" id="KW-1185">Reference proteome</keyword>
<dbReference type="PANTHER" id="PTHR43531:SF14">
    <property type="entry name" value="METHYL-ACCEPTING CHEMOTAXIS PROTEIN I-RELATED"/>
    <property type="match status" value="1"/>
</dbReference>
<proteinExistence type="inferred from homology"/>
<name>F0Q3A5_PARA1</name>
<sequence length="539" mass="56171">MRKATMTVKNQLSIAFGALVVMVLIVSVLSLHSLGNANQTFTGYVQGINAQSDLASGLRSAVNRRAIAVRNLVLVTERQEADKEQALVLKADEDVQKNLAGLKKAVEQDRAAPGSTRQLLRELEQIEAVYGPVARDIVKMAVAGQREAAVTKINNECRPLLAQLTGKTGDFVTDAGKRADATEAAAAESFVRQRNILLAACLAAVAMAIVSGVIITRRLSSALGAEPSELGWAAQRVAEGDLAPLGAAGGVAAGSVMASIASMQSSLARIVTQVRSASDSIAIGSTEIATGASDLSMRTEQQASALQQTSATMDELSSTVRHNADNALQANQLAQGATGVAQQGGDAVNQVVTTMREINESSRRISDIIGVIDGIAFQTNILALNAAVEAARAGEQGRGFAVVASEVRSLAQRSAQAAREIKTLITDSVTQVEAGTALVDRAGQTMEEVVASIKRVSDIVGEISAASSEQSHGVSQVGVAVNHMDEATQQNAALVEQSSAAAKSLQQQAQDLVQAVSIFKLQPQHAALPQPMQFAALQA</sequence>
<gene>
    <name evidence="7" type="ordered locus">Acav_2780</name>
</gene>
<dbReference type="PRINTS" id="PR00260">
    <property type="entry name" value="CHEMTRNSDUCR"/>
</dbReference>
<dbReference type="Proteomes" id="UP000002482">
    <property type="component" value="Chromosome"/>
</dbReference>
<dbReference type="HOGENOM" id="CLU_000445_107_16_4"/>
<dbReference type="InterPro" id="IPR051310">
    <property type="entry name" value="MCP_chemotaxis"/>
</dbReference>
<protein>
    <submittedName>
        <fullName evidence="7">Methyl-accepting chemotaxis sensory transducer</fullName>
    </submittedName>
</protein>
<evidence type="ECO:0000256" key="2">
    <source>
        <dbReference type="ARBA" id="ARBA00022481"/>
    </source>
</evidence>
<accession>F0Q3A5</accession>
<dbReference type="GO" id="GO:0006935">
    <property type="term" value="P:chemotaxis"/>
    <property type="evidence" value="ECO:0007669"/>
    <property type="project" value="InterPro"/>
</dbReference>
<evidence type="ECO:0000256" key="1">
    <source>
        <dbReference type="ARBA" id="ARBA00004370"/>
    </source>
</evidence>
<comment type="subcellular location">
    <subcellularLocation>
        <location evidence="1">Membrane</location>
    </subcellularLocation>
</comment>
<organism evidence="7 8">
    <name type="scientific">Paracidovorax avenae (strain ATCC 19860 / DSM 7227 / CCUG 15838 / JCM 20985 / LMG 2117 / NCPPB 1011)</name>
    <name type="common">Acidovorax avenae</name>
    <dbReference type="NCBI Taxonomy" id="643561"/>
    <lineage>
        <taxon>Bacteria</taxon>
        <taxon>Pseudomonadati</taxon>
        <taxon>Pseudomonadota</taxon>
        <taxon>Betaproteobacteria</taxon>
        <taxon>Burkholderiales</taxon>
        <taxon>Comamonadaceae</taxon>
        <taxon>Paracidovorax</taxon>
    </lineage>
</organism>
<reference evidence="7" key="1">
    <citation type="submission" date="2011-02" db="EMBL/GenBank/DDBJ databases">
        <title>Complete sequence of Acidovorax avenae subsp. avenae ATCC 19860.</title>
        <authorList>
            <consortium name="US DOE Joint Genome Institute"/>
            <person name="Lucas S."/>
            <person name="Copeland A."/>
            <person name="Lapidus A."/>
            <person name="Cheng J.-F."/>
            <person name="Goodwin L."/>
            <person name="Pitluck S."/>
            <person name="Chertkov O."/>
            <person name="Held B."/>
            <person name="Detter J.C."/>
            <person name="Han C."/>
            <person name="Tapia R."/>
            <person name="Land M."/>
            <person name="Hauser L."/>
            <person name="Kyrpides N."/>
            <person name="Ivanova N."/>
            <person name="Ovchinnikova G."/>
            <person name="Pagani I."/>
            <person name="Gordon S."/>
            <person name="Woyke T."/>
        </authorList>
    </citation>
    <scope>NUCLEOTIDE SEQUENCE</scope>
    <source>
        <strain evidence="7">ATCC 19860</strain>
    </source>
</reference>